<keyword evidence="1" id="KW-0407">Ion channel</keyword>
<dbReference type="Proteomes" id="UP001420932">
    <property type="component" value="Unassembled WGS sequence"/>
</dbReference>
<keyword evidence="2" id="KW-0472">Membrane</keyword>
<gene>
    <name evidence="3" type="ORF">Syun_020628</name>
</gene>
<evidence type="ECO:0000256" key="1">
    <source>
        <dbReference type="ARBA" id="ARBA00023303"/>
    </source>
</evidence>
<keyword evidence="2" id="KW-0812">Transmembrane</keyword>
<dbReference type="GO" id="GO:0016020">
    <property type="term" value="C:membrane"/>
    <property type="evidence" value="ECO:0007669"/>
    <property type="project" value="UniProtKB-SubCell"/>
</dbReference>
<organism evidence="3 4">
    <name type="scientific">Stephania yunnanensis</name>
    <dbReference type="NCBI Taxonomy" id="152371"/>
    <lineage>
        <taxon>Eukaryota</taxon>
        <taxon>Viridiplantae</taxon>
        <taxon>Streptophyta</taxon>
        <taxon>Embryophyta</taxon>
        <taxon>Tracheophyta</taxon>
        <taxon>Spermatophyta</taxon>
        <taxon>Magnoliopsida</taxon>
        <taxon>Ranunculales</taxon>
        <taxon>Menispermaceae</taxon>
        <taxon>Menispermoideae</taxon>
        <taxon>Cissampelideae</taxon>
        <taxon>Stephania</taxon>
    </lineage>
</organism>
<keyword evidence="4" id="KW-1185">Reference proteome</keyword>
<reference evidence="3 4" key="1">
    <citation type="submission" date="2024-01" db="EMBL/GenBank/DDBJ databases">
        <title>Genome assemblies of Stephania.</title>
        <authorList>
            <person name="Yang L."/>
        </authorList>
    </citation>
    <scope>NUCLEOTIDE SEQUENCE [LARGE SCALE GENOMIC DNA]</scope>
    <source>
        <strain evidence="3">YNDBR</strain>
        <tissue evidence="3">Leaf</tissue>
    </source>
</reference>
<protein>
    <submittedName>
        <fullName evidence="3">Uncharacterized protein</fullName>
    </submittedName>
</protein>
<name>A0AAP0NRL6_9MAGN</name>
<comment type="caution">
    <text evidence="3">The sequence shown here is derived from an EMBL/GenBank/DDBJ whole genome shotgun (WGS) entry which is preliminary data.</text>
</comment>
<dbReference type="EMBL" id="JBBNAF010000009">
    <property type="protein sequence ID" value="KAK9113831.1"/>
    <property type="molecule type" value="Genomic_DNA"/>
</dbReference>
<dbReference type="PANTHER" id="PTHR45651">
    <property type="entry name" value="CYCLIC NUCLEOTIDE-GATED ION CHANNEL 15-RELATED-RELATED"/>
    <property type="match status" value="1"/>
</dbReference>
<evidence type="ECO:0000313" key="3">
    <source>
        <dbReference type="EMBL" id="KAK9113831.1"/>
    </source>
</evidence>
<keyword evidence="1" id="KW-0813">Transport</keyword>
<dbReference type="GO" id="GO:0034220">
    <property type="term" value="P:monoatomic ion transmembrane transport"/>
    <property type="evidence" value="ECO:0007669"/>
    <property type="project" value="UniProtKB-KW"/>
</dbReference>
<sequence length="124" mass="13252">MAMQATRMSFSKIVLLNEAAYTASIMATNGQLADILGRLQLPHSLKLSYGQSLSTSNFIRETIFAILIAIFGLVLFAHLIGNMQVKENPGPINGGLAPIYGAAGKIPDRGLVQDLLVAFMDGLC</sequence>
<dbReference type="Gene3D" id="6.10.140.2150">
    <property type="match status" value="1"/>
</dbReference>
<dbReference type="PANTHER" id="PTHR45651:SF9">
    <property type="entry name" value="CYCLIC NUCLEOTIDE-GATED ION CHANNEL 14-RELATED"/>
    <property type="match status" value="1"/>
</dbReference>
<proteinExistence type="predicted"/>
<keyword evidence="2" id="KW-1133">Transmembrane helix</keyword>
<evidence type="ECO:0000256" key="2">
    <source>
        <dbReference type="SAM" id="Phobius"/>
    </source>
</evidence>
<accession>A0AAP0NRL6</accession>
<feature type="transmembrane region" description="Helical" evidence="2">
    <location>
        <begin position="62"/>
        <end position="81"/>
    </location>
</feature>
<evidence type="ECO:0000313" key="4">
    <source>
        <dbReference type="Proteomes" id="UP001420932"/>
    </source>
</evidence>
<dbReference type="AlphaFoldDB" id="A0AAP0NRL6"/>
<dbReference type="FunFam" id="6.10.140.2150:FF:000001">
    <property type="entry name" value="Sphingosine-1-phosphate lyase 1"/>
    <property type="match status" value="1"/>
</dbReference>
<keyword evidence="1" id="KW-0406">Ion transport</keyword>